<evidence type="ECO:0000256" key="1">
    <source>
        <dbReference type="SAM" id="MobiDB-lite"/>
    </source>
</evidence>
<keyword evidence="3" id="KW-1185">Reference proteome</keyword>
<gene>
    <name evidence="2" type="ORF">HAX54_033132</name>
</gene>
<feature type="compositionally biased region" description="Polar residues" evidence="1">
    <location>
        <begin position="52"/>
        <end position="77"/>
    </location>
</feature>
<dbReference type="EMBL" id="JACEIK010004233">
    <property type="protein sequence ID" value="MCD9644711.1"/>
    <property type="molecule type" value="Genomic_DNA"/>
</dbReference>
<evidence type="ECO:0000313" key="2">
    <source>
        <dbReference type="EMBL" id="MCD9644711.1"/>
    </source>
</evidence>
<feature type="compositionally biased region" description="Low complexity" evidence="1">
    <location>
        <begin position="1"/>
        <end position="22"/>
    </location>
</feature>
<sequence>ASPSLGTSPPSPSNPASTSVSPYPTQSAPTLLSPARTSKSPITHTYSRRTLEFTTSVQAPQLPPTTAWQPPNLNVSLPQPKLANLSHPM</sequence>
<name>A0ABS8VBX4_DATST</name>
<dbReference type="Proteomes" id="UP000823775">
    <property type="component" value="Unassembled WGS sequence"/>
</dbReference>
<feature type="non-terminal residue" evidence="2">
    <location>
        <position position="1"/>
    </location>
</feature>
<protein>
    <submittedName>
        <fullName evidence="2">Uncharacterized protein</fullName>
    </submittedName>
</protein>
<feature type="compositionally biased region" description="Polar residues" evidence="1">
    <location>
        <begin position="23"/>
        <end position="45"/>
    </location>
</feature>
<feature type="non-terminal residue" evidence="2">
    <location>
        <position position="89"/>
    </location>
</feature>
<organism evidence="2 3">
    <name type="scientific">Datura stramonium</name>
    <name type="common">Jimsonweed</name>
    <name type="synonym">Common thornapple</name>
    <dbReference type="NCBI Taxonomy" id="4076"/>
    <lineage>
        <taxon>Eukaryota</taxon>
        <taxon>Viridiplantae</taxon>
        <taxon>Streptophyta</taxon>
        <taxon>Embryophyta</taxon>
        <taxon>Tracheophyta</taxon>
        <taxon>Spermatophyta</taxon>
        <taxon>Magnoliopsida</taxon>
        <taxon>eudicotyledons</taxon>
        <taxon>Gunneridae</taxon>
        <taxon>Pentapetalae</taxon>
        <taxon>asterids</taxon>
        <taxon>lamiids</taxon>
        <taxon>Solanales</taxon>
        <taxon>Solanaceae</taxon>
        <taxon>Solanoideae</taxon>
        <taxon>Datureae</taxon>
        <taxon>Datura</taxon>
    </lineage>
</organism>
<comment type="caution">
    <text evidence="2">The sequence shown here is derived from an EMBL/GenBank/DDBJ whole genome shotgun (WGS) entry which is preliminary data.</text>
</comment>
<feature type="region of interest" description="Disordered" evidence="1">
    <location>
        <begin position="1"/>
        <end position="89"/>
    </location>
</feature>
<reference evidence="2 3" key="1">
    <citation type="journal article" date="2021" name="BMC Genomics">
        <title>Datura genome reveals duplications of psychoactive alkaloid biosynthetic genes and high mutation rate following tissue culture.</title>
        <authorList>
            <person name="Rajewski A."/>
            <person name="Carter-House D."/>
            <person name="Stajich J."/>
            <person name="Litt A."/>
        </authorList>
    </citation>
    <scope>NUCLEOTIDE SEQUENCE [LARGE SCALE GENOMIC DNA]</scope>
    <source>
        <strain evidence="2">AR-01</strain>
    </source>
</reference>
<proteinExistence type="predicted"/>
<evidence type="ECO:0000313" key="3">
    <source>
        <dbReference type="Proteomes" id="UP000823775"/>
    </source>
</evidence>
<accession>A0ABS8VBX4</accession>